<keyword evidence="1" id="KW-0503">Monooxygenase</keyword>
<dbReference type="RefSeq" id="WP_103704233.1">
    <property type="nucleotide sequence ID" value="NZ_PQGA01000004.1"/>
</dbReference>
<dbReference type="OrthoDB" id="9804891at2"/>
<reference evidence="1 2" key="1">
    <citation type="submission" date="2018-01" db="EMBL/GenBank/DDBJ databases">
        <title>Genomic Encyclopedia of Type Strains, Phase III (KMG-III): the genomes of soil and plant-associated and newly described type strains.</title>
        <authorList>
            <person name="Whitman W."/>
        </authorList>
    </citation>
    <scope>NUCLEOTIDE SEQUENCE [LARGE SCALE GENOMIC DNA]</scope>
    <source>
        <strain evidence="1 2">JCM 18070</strain>
    </source>
</reference>
<keyword evidence="2" id="KW-1185">Reference proteome</keyword>
<keyword evidence="1" id="KW-0560">Oxidoreductase</keyword>
<evidence type="ECO:0000313" key="2">
    <source>
        <dbReference type="Proteomes" id="UP000237381"/>
    </source>
</evidence>
<gene>
    <name evidence="1" type="ORF">B0G62_104124</name>
</gene>
<dbReference type="GO" id="GO:0004497">
    <property type="term" value="F:monooxygenase activity"/>
    <property type="evidence" value="ECO:0007669"/>
    <property type="project" value="UniProtKB-KW"/>
</dbReference>
<evidence type="ECO:0000313" key="1">
    <source>
        <dbReference type="EMBL" id="POR52827.1"/>
    </source>
</evidence>
<name>A0A2S4MEH5_9BURK</name>
<dbReference type="SUPFAM" id="SSF54909">
    <property type="entry name" value="Dimeric alpha+beta barrel"/>
    <property type="match status" value="1"/>
</dbReference>
<dbReference type="AlphaFoldDB" id="A0A2S4MEH5"/>
<dbReference type="EMBL" id="PQGA01000004">
    <property type="protein sequence ID" value="POR52827.1"/>
    <property type="molecule type" value="Genomic_DNA"/>
</dbReference>
<dbReference type="InterPro" id="IPR011008">
    <property type="entry name" value="Dimeric_a/b-barrel"/>
</dbReference>
<dbReference type="Gene3D" id="3.30.70.100">
    <property type="match status" value="1"/>
</dbReference>
<accession>A0A2S4MEH5</accession>
<dbReference type="Proteomes" id="UP000237381">
    <property type="component" value="Unassembled WGS sequence"/>
</dbReference>
<organism evidence="1 2">
    <name type="scientific">Paraburkholderia eburnea</name>
    <dbReference type="NCBI Taxonomy" id="1189126"/>
    <lineage>
        <taxon>Bacteria</taxon>
        <taxon>Pseudomonadati</taxon>
        <taxon>Pseudomonadota</taxon>
        <taxon>Betaproteobacteria</taxon>
        <taxon>Burkholderiales</taxon>
        <taxon>Burkholderiaceae</taxon>
        <taxon>Paraburkholderia</taxon>
    </lineage>
</organism>
<proteinExistence type="predicted"/>
<protein>
    <submittedName>
        <fullName evidence="1">Quinol monooxygenase YgiN</fullName>
    </submittedName>
</protein>
<comment type="caution">
    <text evidence="1">The sequence shown here is derived from an EMBL/GenBank/DDBJ whole genome shotgun (WGS) entry which is preliminary data.</text>
</comment>
<sequence>MIEYALLARLEARPGKEEAVAAFLATALDMANRETTTPIWFALRLSPSTFGIFDAFASEADRNAHLNGPIGQALMAHAGELLAAPPVIEMLDVLGMKTPPSVS</sequence>